<comment type="caution">
    <text evidence="2">The sequence shown here is derived from an EMBL/GenBank/DDBJ whole genome shotgun (WGS) entry which is preliminary data.</text>
</comment>
<dbReference type="Pfam" id="PF00578">
    <property type="entry name" value="AhpC-TSA"/>
    <property type="match status" value="1"/>
</dbReference>
<evidence type="ECO:0000259" key="1">
    <source>
        <dbReference type="Pfam" id="PF00578"/>
    </source>
</evidence>
<feature type="domain" description="Alkyl hydroperoxide reductase subunit C/ Thiol specific antioxidant" evidence="1">
    <location>
        <begin position="75"/>
        <end position="180"/>
    </location>
</feature>
<sequence>MSLSQNYYKVGDKLMTEDEYHSDLEIVKKENEPNYISVEIFEEVNRNDSIIKNFRSVINNKNRATSSNLYLMLLNKPFPDFKFQDLNNNWYAKSRFLGKPTVVCFIHPKFQPSRKEIKKLNALNKNNQYHVVAFIVNSEANKSSFNKIEFPILKDTADWSKSNHFHVVPRYMLMNENGVITYFFPEFPDSKTTFRPIREQTKEIFNFLSN</sequence>
<accession>A0A5D0G317</accession>
<dbReference type="InterPro" id="IPR000866">
    <property type="entry name" value="AhpC/TSA"/>
</dbReference>
<dbReference type="SUPFAM" id="SSF52833">
    <property type="entry name" value="Thioredoxin-like"/>
    <property type="match status" value="1"/>
</dbReference>
<dbReference type="GO" id="GO:0016209">
    <property type="term" value="F:antioxidant activity"/>
    <property type="evidence" value="ECO:0007669"/>
    <property type="project" value="InterPro"/>
</dbReference>
<proteinExistence type="predicted"/>
<dbReference type="GO" id="GO:0016491">
    <property type="term" value="F:oxidoreductase activity"/>
    <property type="evidence" value="ECO:0007669"/>
    <property type="project" value="InterPro"/>
</dbReference>
<evidence type="ECO:0000313" key="2">
    <source>
        <dbReference type="EMBL" id="TYA53228.1"/>
    </source>
</evidence>
<name>A0A5D0G317_9FLAO</name>
<organism evidence="2 3">
    <name type="scientific">Formosa maritima</name>
    <dbReference type="NCBI Taxonomy" id="2592046"/>
    <lineage>
        <taxon>Bacteria</taxon>
        <taxon>Pseudomonadati</taxon>
        <taxon>Bacteroidota</taxon>
        <taxon>Flavobacteriia</taxon>
        <taxon>Flavobacteriales</taxon>
        <taxon>Flavobacteriaceae</taxon>
        <taxon>Formosa</taxon>
    </lineage>
</organism>
<dbReference type="EMBL" id="VSFC01000052">
    <property type="protein sequence ID" value="TYA53228.1"/>
    <property type="molecule type" value="Genomic_DNA"/>
</dbReference>
<keyword evidence="3" id="KW-1185">Reference proteome</keyword>
<dbReference type="InterPro" id="IPR036249">
    <property type="entry name" value="Thioredoxin-like_sf"/>
</dbReference>
<gene>
    <name evidence="2" type="ORF">FVF61_11305</name>
</gene>
<dbReference type="AlphaFoldDB" id="A0A5D0G317"/>
<protein>
    <submittedName>
        <fullName evidence="2">Redoxin domain-containing protein</fullName>
    </submittedName>
</protein>
<evidence type="ECO:0000313" key="3">
    <source>
        <dbReference type="Proteomes" id="UP000324550"/>
    </source>
</evidence>
<dbReference type="Gene3D" id="3.40.30.10">
    <property type="entry name" value="Glutaredoxin"/>
    <property type="match status" value="1"/>
</dbReference>
<reference evidence="2 3" key="1">
    <citation type="submission" date="2019-08" db="EMBL/GenBank/DDBJ databases">
        <title>Formosa sediminis sp. nov., isolated from marine sediment.</title>
        <authorList>
            <person name="Cao W.R."/>
        </authorList>
    </citation>
    <scope>NUCLEOTIDE SEQUENCE [LARGE SCALE GENOMIC DNA]</scope>
    <source>
        <strain evidence="2 3">1494</strain>
    </source>
</reference>
<dbReference type="Proteomes" id="UP000324550">
    <property type="component" value="Unassembled WGS sequence"/>
</dbReference>